<evidence type="ECO:0000256" key="2">
    <source>
        <dbReference type="SAM" id="Phobius"/>
    </source>
</evidence>
<dbReference type="InterPro" id="IPR002528">
    <property type="entry name" value="MATE_fam"/>
</dbReference>
<dbReference type="InParanoid" id="A0A2P5AFX2"/>
<name>A0A2P5AFX2_TREOI</name>
<dbReference type="AlphaFoldDB" id="A0A2P5AFX2"/>
<sequence>TKASNELGAGNPKAARLVACAIMFLAVSHAIFVTSILFVGRSAFGYIFGGEKEVVDYVTSMTPLVCFSLAFDRLHATPSGFFFILCVNF</sequence>
<dbReference type="GO" id="GO:0015297">
    <property type="term" value="F:antiporter activity"/>
    <property type="evidence" value="ECO:0007669"/>
    <property type="project" value="InterPro"/>
</dbReference>
<feature type="non-terminal residue" evidence="3">
    <location>
        <position position="1"/>
    </location>
</feature>
<keyword evidence="2" id="KW-0472">Membrane</keyword>
<dbReference type="Pfam" id="PF01554">
    <property type="entry name" value="MatE"/>
    <property type="match status" value="1"/>
</dbReference>
<organism evidence="3 4">
    <name type="scientific">Trema orientale</name>
    <name type="common">Charcoal tree</name>
    <name type="synonym">Celtis orientalis</name>
    <dbReference type="NCBI Taxonomy" id="63057"/>
    <lineage>
        <taxon>Eukaryota</taxon>
        <taxon>Viridiplantae</taxon>
        <taxon>Streptophyta</taxon>
        <taxon>Embryophyta</taxon>
        <taxon>Tracheophyta</taxon>
        <taxon>Spermatophyta</taxon>
        <taxon>Magnoliopsida</taxon>
        <taxon>eudicotyledons</taxon>
        <taxon>Gunneridae</taxon>
        <taxon>Pentapetalae</taxon>
        <taxon>rosids</taxon>
        <taxon>fabids</taxon>
        <taxon>Rosales</taxon>
        <taxon>Cannabaceae</taxon>
        <taxon>Trema</taxon>
    </lineage>
</organism>
<keyword evidence="4" id="KW-1185">Reference proteome</keyword>
<keyword evidence="2" id="KW-1133">Transmembrane helix</keyword>
<dbReference type="PANTHER" id="PTHR11206">
    <property type="entry name" value="MULTIDRUG RESISTANCE PROTEIN"/>
    <property type="match status" value="1"/>
</dbReference>
<evidence type="ECO:0000313" key="3">
    <source>
        <dbReference type="EMBL" id="PON35430.1"/>
    </source>
</evidence>
<dbReference type="EMBL" id="JXTC01000884">
    <property type="protein sequence ID" value="PON35430.1"/>
    <property type="molecule type" value="Genomic_DNA"/>
</dbReference>
<proteinExistence type="inferred from homology"/>
<keyword evidence="2" id="KW-0812">Transmembrane</keyword>
<dbReference type="GO" id="GO:0016020">
    <property type="term" value="C:membrane"/>
    <property type="evidence" value="ECO:0007669"/>
    <property type="project" value="InterPro"/>
</dbReference>
<protein>
    <submittedName>
        <fullName evidence="3">Multi antimicrobial extrusion protein</fullName>
    </submittedName>
</protein>
<reference evidence="4" key="1">
    <citation type="submission" date="2016-06" db="EMBL/GenBank/DDBJ databases">
        <title>Parallel loss of symbiosis genes in relatives of nitrogen-fixing non-legume Parasponia.</title>
        <authorList>
            <person name="Van Velzen R."/>
            <person name="Holmer R."/>
            <person name="Bu F."/>
            <person name="Rutten L."/>
            <person name="Van Zeijl A."/>
            <person name="Liu W."/>
            <person name="Santuari L."/>
            <person name="Cao Q."/>
            <person name="Sharma T."/>
            <person name="Shen D."/>
            <person name="Roswanjaya Y."/>
            <person name="Wardhani T."/>
            <person name="Kalhor M.S."/>
            <person name="Jansen J."/>
            <person name="Van den Hoogen J."/>
            <person name="Gungor B."/>
            <person name="Hartog M."/>
            <person name="Hontelez J."/>
            <person name="Verver J."/>
            <person name="Yang W.-C."/>
            <person name="Schijlen E."/>
            <person name="Repin R."/>
            <person name="Schilthuizen M."/>
            <person name="Schranz E."/>
            <person name="Heidstra R."/>
            <person name="Miyata K."/>
            <person name="Fedorova E."/>
            <person name="Kohlen W."/>
            <person name="Bisseling T."/>
            <person name="Smit S."/>
            <person name="Geurts R."/>
        </authorList>
    </citation>
    <scope>NUCLEOTIDE SEQUENCE [LARGE SCALE GENOMIC DNA]</scope>
    <source>
        <strain evidence="4">cv. RG33-2</strain>
    </source>
</reference>
<gene>
    <name evidence="3" type="ORF">TorRG33x02_351370</name>
</gene>
<dbReference type="Proteomes" id="UP000237000">
    <property type="component" value="Unassembled WGS sequence"/>
</dbReference>
<comment type="similarity">
    <text evidence="1">Belongs to the multi antimicrobial extrusion (MATE) (TC 2.A.66.1) family.</text>
</comment>
<evidence type="ECO:0000256" key="1">
    <source>
        <dbReference type="ARBA" id="ARBA00010199"/>
    </source>
</evidence>
<accession>A0A2P5AFX2</accession>
<dbReference type="OrthoDB" id="2126698at2759"/>
<dbReference type="GO" id="GO:0042910">
    <property type="term" value="F:xenobiotic transmembrane transporter activity"/>
    <property type="evidence" value="ECO:0007669"/>
    <property type="project" value="InterPro"/>
</dbReference>
<feature type="transmembrane region" description="Helical" evidence="2">
    <location>
        <begin position="14"/>
        <end position="39"/>
    </location>
</feature>
<comment type="caution">
    <text evidence="3">The sequence shown here is derived from an EMBL/GenBank/DDBJ whole genome shotgun (WGS) entry which is preliminary data.</text>
</comment>
<evidence type="ECO:0000313" key="4">
    <source>
        <dbReference type="Proteomes" id="UP000237000"/>
    </source>
</evidence>